<feature type="region of interest" description="Disordered" evidence="6">
    <location>
        <begin position="265"/>
        <end position="289"/>
    </location>
</feature>
<gene>
    <name evidence="9" type="ORF">HDK90DRAFT_115531</name>
</gene>
<evidence type="ECO:0000259" key="8">
    <source>
        <dbReference type="Pfam" id="PF20684"/>
    </source>
</evidence>
<comment type="subcellular location">
    <subcellularLocation>
        <location evidence="1">Membrane</location>
        <topology evidence="1">Multi-pass membrane protein</topology>
    </subcellularLocation>
</comment>
<proteinExistence type="inferred from homology"/>
<feature type="transmembrane region" description="Helical" evidence="7">
    <location>
        <begin position="119"/>
        <end position="145"/>
    </location>
</feature>
<evidence type="ECO:0000313" key="9">
    <source>
        <dbReference type="EMBL" id="KAK8223251.1"/>
    </source>
</evidence>
<evidence type="ECO:0000256" key="3">
    <source>
        <dbReference type="ARBA" id="ARBA00022989"/>
    </source>
</evidence>
<feature type="transmembrane region" description="Helical" evidence="7">
    <location>
        <begin position="165"/>
        <end position="185"/>
    </location>
</feature>
<feature type="domain" description="Rhodopsin" evidence="8">
    <location>
        <begin position="24"/>
        <end position="261"/>
    </location>
</feature>
<accession>A0ABR1Y9M1</accession>
<keyword evidence="2 7" id="KW-0812">Transmembrane</keyword>
<comment type="caution">
    <text evidence="9">The sequence shown here is derived from an EMBL/GenBank/DDBJ whole genome shotgun (WGS) entry which is preliminary data.</text>
</comment>
<comment type="similarity">
    <text evidence="5">Belongs to the SAT4 family.</text>
</comment>
<dbReference type="InterPro" id="IPR049326">
    <property type="entry name" value="Rhodopsin_dom_fungi"/>
</dbReference>
<evidence type="ECO:0000313" key="10">
    <source>
        <dbReference type="Proteomes" id="UP001492380"/>
    </source>
</evidence>
<feature type="transmembrane region" description="Helical" evidence="7">
    <location>
        <begin position="79"/>
        <end position="98"/>
    </location>
</feature>
<evidence type="ECO:0000256" key="4">
    <source>
        <dbReference type="ARBA" id="ARBA00023136"/>
    </source>
</evidence>
<feature type="transmembrane region" description="Helical" evidence="7">
    <location>
        <begin position="229"/>
        <end position="255"/>
    </location>
</feature>
<reference evidence="9 10" key="1">
    <citation type="submission" date="2024-04" db="EMBL/GenBank/DDBJ databases">
        <title>Phyllosticta paracitricarpa is synonymous to the EU quarantine fungus P. citricarpa based on phylogenomic analyses.</title>
        <authorList>
            <consortium name="Lawrence Berkeley National Laboratory"/>
            <person name="Van Ingen-Buijs V.A."/>
            <person name="Van Westerhoven A.C."/>
            <person name="Haridas S."/>
            <person name="Skiadas P."/>
            <person name="Martin F."/>
            <person name="Groenewald J.Z."/>
            <person name="Crous P.W."/>
            <person name="Seidl M.F."/>
        </authorList>
    </citation>
    <scope>NUCLEOTIDE SEQUENCE [LARGE SCALE GENOMIC DNA]</scope>
    <source>
        <strain evidence="9 10">CBS 123374</strain>
    </source>
</reference>
<feature type="transmembrane region" description="Helical" evidence="7">
    <location>
        <begin position="197"/>
        <end position="217"/>
    </location>
</feature>
<dbReference type="EMBL" id="JBBWRZ010000014">
    <property type="protein sequence ID" value="KAK8223251.1"/>
    <property type="molecule type" value="Genomic_DNA"/>
</dbReference>
<dbReference type="PANTHER" id="PTHR33048">
    <property type="entry name" value="PTH11-LIKE INTEGRAL MEMBRANE PROTEIN (AFU_ORTHOLOGUE AFUA_5G11245)"/>
    <property type="match status" value="1"/>
</dbReference>
<feature type="transmembrane region" description="Helical" evidence="7">
    <location>
        <begin position="6"/>
        <end position="24"/>
    </location>
</feature>
<evidence type="ECO:0000256" key="2">
    <source>
        <dbReference type="ARBA" id="ARBA00022692"/>
    </source>
</evidence>
<name>A0ABR1Y9M1_9PEZI</name>
<sequence>MSRVDAIKIVPWVFTAVASVVVCLRVYTRAWVVRNFWWDDVVIIVAMVLAFGMPVLWTIEIPYGLGRHLLDIPQKDWPVHWKILWIVLFPYYSSLGLIKISVLLQCLRIFSIPRFRIACYLLLLMVAIWTAWTIASAIITCNPVAYTWDKSISGGTCKNQSPIVYTNAAVNIFTDFATIILPMPVLNKLNLGRRQKWLLMGIFAVGIFASITSILRLQSLANIDQFDVTFAIVPVCLWSIVEIDVGLVCACLPAIRPLMNRMSNRTSTQSRSWPSGPTPLSTRRGSSYVGVKASHVSSRMTRSDTVGFETLDGETELERFPLSRTRSFDRSNMYDA</sequence>
<evidence type="ECO:0000256" key="5">
    <source>
        <dbReference type="ARBA" id="ARBA00038359"/>
    </source>
</evidence>
<dbReference type="InterPro" id="IPR052337">
    <property type="entry name" value="SAT4-like"/>
</dbReference>
<evidence type="ECO:0000256" key="1">
    <source>
        <dbReference type="ARBA" id="ARBA00004141"/>
    </source>
</evidence>
<dbReference type="Proteomes" id="UP001492380">
    <property type="component" value="Unassembled WGS sequence"/>
</dbReference>
<feature type="transmembrane region" description="Helical" evidence="7">
    <location>
        <begin position="36"/>
        <end position="59"/>
    </location>
</feature>
<dbReference type="Pfam" id="PF20684">
    <property type="entry name" value="Fung_rhodopsin"/>
    <property type="match status" value="1"/>
</dbReference>
<feature type="compositionally biased region" description="Polar residues" evidence="6">
    <location>
        <begin position="265"/>
        <end position="285"/>
    </location>
</feature>
<keyword evidence="4 7" id="KW-0472">Membrane</keyword>
<keyword evidence="10" id="KW-1185">Reference proteome</keyword>
<evidence type="ECO:0000256" key="6">
    <source>
        <dbReference type="SAM" id="MobiDB-lite"/>
    </source>
</evidence>
<dbReference type="PANTHER" id="PTHR33048:SF47">
    <property type="entry name" value="INTEGRAL MEMBRANE PROTEIN-RELATED"/>
    <property type="match status" value="1"/>
</dbReference>
<keyword evidence="3 7" id="KW-1133">Transmembrane helix</keyword>
<organism evidence="9 10">
    <name type="scientific">Phyllosticta capitalensis</name>
    <dbReference type="NCBI Taxonomy" id="121624"/>
    <lineage>
        <taxon>Eukaryota</taxon>
        <taxon>Fungi</taxon>
        <taxon>Dikarya</taxon>
        <taxon>Ascomycota</taxon>
        <taxon>Pezizomycotina</taxon>
        <taxon>Dothideomycetes</taxon>
        <taxon>Dothideomycetes incertae sedis</taxon>
        <taxon>Botryosphaeriales</taxon>
        <taxon>Phyllostictaceae</taxon>
        <taxon>Phyllosticta</taxon>
    </lineage>
</organism>
<protein>
    <recommendedName>
        <fullName evidence="8">Rhodopsin domain-containing protein</fullName>
    </recommendedName>
</protein>
<evidence type="ECO:0000256" key="7">
    <source>
        <dbReference type="SAM" id="Phobius"/>
    </source>
</evidence>